<dbReference type="Proteomes" id="UP000307720">
    <property type="component" value="Unassembled WGS sequence"/>
</dbReference>
<dbReference type="EMBL" id="SRZB01000007">
    <property type="protein sequence ID" value="TGX99509.1"/>
    <property type="molecule type" value="Genomic_DNA"/>
</dbReference>
<accession>A0AC61R2L0</accession>
<comment type="caution">
    <text evidence="1">The sequence shown here is derived from an EMBL/GenBank/DDBJ whole genome shotgun (WGS) entry which is preliminary data.</text>
</comment>
<protein>
    <submittedName>
        <fullName evidence="1">DUF885 domain-containing protein</fullName>
    </submittedName>
</protein>
<keyword evidence="2" id="KW-1185">Reference proteome</keyword>
<name>A0AC61R2L0_9FIRM</name>
<evidence type="ECO:0000313" key="1">
    <source>
        <dbReference type="EMBL" id="TGX99509.1"/>
    </source>
</evidence>
<gene>
    <name evidence="1" type="ORF">E5357_05445</name>
</gene>
<reference evidence="1" key="1">
    <citation type="submission" date="2019-04" db="EMBL/GenBank/DDBJ databases">
        <title>Microbes associate with the intestines of laboratory mice.</title>
        <authorList>
            <person name="Navarre W."/>
            <person name="Wong E."/>
            <person name="Huang K."/>
            <person name="Tropini C."/>
            <person name="Ng K."/>
            <person name="Yu B."/>
        </authorList>
    </citation>
    <scope>NUCLEOTIDE SEQUENCE</scope>
    <source>
        <strain evidence="1">NM72_1-8</strain>
    </source>
</reference>
<evidence type="ECO:0000313" key="2">
    <source>
        <dbReference type="Proteomes" id="UP000307720"/>
    </source>
</evidence>
<sequence>MLKDKRSLILRLLLIPAALLLVLSIRFYRDNKEFTDFTGEMFRSEITGNTLNLHYTLSNPKSFGIEDYPITLGDAAPDSLAQGISTLENYRNSLSQISRKSLSDKNKLTYDILSSYLDIQHQGKDYALYSEPLGPTIGTQAQLPVLLAEYGFRSAEDVKEYLTLISQMDTYYASILDFEKAKSEAGLFMSDRAADNIISQCRAFIDADENFLLPIFDENIEAMECFSKPQKDSLKAKHKKLVKNHVIPAYQLLINGLTALKGTGKNSGGLAYFEHGKEYYEYLVKDTTGCYDSIAEIENRIKEQLLADFRELQELIAAHPEVFSSSAAGNTAEPTDILKELQQKCIEDFPAPPSVSCDVKYVHKSLEDFLSPAFYLTPPVDNLSSNVIYINNISGYSPLELYTTLAHEGYPGHLYQTVYSGSVPSNEVRSILNFGGYVEGWATYVEMYSYSTANVDSVTADLNRLNRSIILGISSALDIAIHYRGCTREQAEAYLSKVGFQSAAAADSLYDMIIEAPANYLKYYVGYLCFMDLRDAVKEQQGEDFTLKEFHKDVLEIGPAPFSVLEQYLLQTSETETASTQEPVS</sequence>
<organism evidence="1 2">
    <name type="scientific">Hominisplanchenecus murintestinalis</name>
    <dbReference type="NCBI Taxonomy" id="2941517"/>
    <lineage>
        <taxon>Bacteria</taxon>
        <taxon>Bacillati</taxon>
        <taxon>Bacillota</taxon>
        <taxon>Clostridia</taxon>
        <taxon>Lachnospirales</taxon>
        <taxon>Lachnospiraceae</taxon>
        <taxon>Hominisplanchenecus</taxon>
    </lineage>
</organism>
<proteinExistence type="predicted"/>